<sequence>MLRYHDLQNRPHSVAEVRKNMVTYLKNQAGYKQSYFKGIKYEEIRPIFEKVWDQTHTFVPIDSEDKEKDSEKKGSRKKSLARKRAGEKQSEESTKRQKIEDGVEKEELKAYLDLVPREEFAMESESLATKYPIVDWKTHVMTENFMYYQIFRADGSFKNYKIFSEILDDFDR</sequence>
<dbReference type="EMBL" id="BQNB010012680">
    <property type="protein sequence ID" value="GJT06573.1"/>
    <property type="molecule type" value="Genomic_DNA"/>
</dbReference>
<evidence type="ECO:0000313" key="3">
    <source>
        <dbReference type="Proteomes" id="UP001151760"/>
    </source>
</evidence>
<feature type="compositionally biased region" description="Basic and acidic residues" evidence="1">
    <location>
        <begin position="84"/>
        <end position="100"/>
    </location>
</feature>
<gene>
    <name evidence="2" type="ORF">Tco_0841035</name>
</gene>
<proteinExistence type="predicted"/>
<protein>
    <recommendedName>
        <fullName evidence="4">Topoisomerase I</fullName>
    </recommendedName>
</protein>
<evidence type="ECO:0000313" key="2">
    <source>
        <dbReference type="EMBL" id="GJT06573.1"/>
    </source>
</evidence>
<reference evidence="2" key="2">
    <citation type="submission" date="2022-01" db="EMBL/GenBank/DDBJ databases">
        <authorList>
            <person name="Yamashiro T."/>
            <person name="Shiraishi A."/>
            <person name="Satake H."/>
            <person name="Nakayama K."/>
        </authorList>
    </citation>
    <scope>NUCLEOTIDE SEQUENCE</scope>
</reference>
<feature type="compositionally biased region" description="Basic residues" evidence="1">
    <location>
        <begin position="74"/>
        <end position="83"/>
    </location>
</feature>
<keyword evidence="3" id="KW-1185">Reference proteome</keyword>
<comment type="caution">
    <text evidence="2">The sequence shown here is derived from an EMBL/GenBank/DDBJ whole genome shotgun (WGS) entry which is preliminary data.</text>
</comment>
<name>A0ABQ5AZ49_9ASTR</name>
<accession>A0ABQ5AZ49</accession>
<feature type="compositionally biased region" description="Basic and acidic residues" evidence="1">
    <location>
        <begin position="63"/>
        <end position="73"/>
    </location>
</feature>
<feature type="region of interest" description="Disordered" evidence="1">
    <location>
        <begin position="63"/>
        <end position="100"/>
    </location>
</feature>
<reference evidence="2" key="1">
    <citation type="journal article" date="2022" name="Int. J. Mol. Sci.">
        <title>Draft Genome of Tanacetum Coccineum: Genomic Comparison of Closely Related Tanacetum-Family Plants.</title>
        <authorList>
            <person name="Yamashiro T."/>
            <person name="Shiraishi A."/>
            <person name="Nakayama K."/>
            <person name="Satake H."/>
        </authorList>
    </citation>
    <scope>NUCLEOTIDE SEQUENCE</scope>
</reference>
<evidence type="ECO:0008006" key="4">
    <source>
        <dbReference type="Google" id="ProtNLM"/>
    </source>
</evidence>
<evidence type="ECO:0000256" key="1">
    <source>
        <dbReference type="SAM" id="MobiDB-lite"/>
    </source>
</evidence>
<dbReference type="Proteomes" id="UP001151760">
    <property type="component" value="Unassembled WGS sequence"/>
</dbReference>
<organism evidence="2 3">
    <name type="scientific">Tanacetum coccineum</name>
    <dbReference type="NCBI Taxonomy" id="301880"/>
    <lineage>
        <taxon>Eukaryota</taxon>
        <taxon>Viridiplantae</taxon>
        <taxon>Streptophyta</taxon>
        <taxon>Embryophyta</taxon>
        <taxon>Tracheophyta</taxon>
        <taxon>Spermatophyta</taxon>
        <taxon>Magnoliopsida</taxon>
        <taxon>eudicotyledons</taxon>
        <taxon>Gunneridae</taxon>
        <taxon>Pentapetalae</taxon>
        <taxon>asterids</taxon>
        <taxon>campanulids</taxon>
        <taxon>Asterales</taxon>
        <taxon>Asteraceae</taxon>
        <taxon>Asteroideae</taxon>
        <taxon>Anthemideae</taxon>
        <taxon>Anthemidinae</taxon>
        <taxon>Tanacetum</taxon>
    </lineage>
</organism>